<feature type="domain" description="Cupin type-2" evidence="1">
    <location>
        <begin position="41"/>
        <end position="102"/>
    </location>
</feature>
<dbReference type="InterPro" id="IPR047263">
    <property type="entry name" value="HNL-like_cupin"/>
</dbReference>
<dbReference type="PANTHER" id="PTHR43698">
    <property type="entry name" value="RIBD C-TERMINAL DOMAIN CONTAINING PROTEIN"/>
    <property type="match status" value="1"/>
</dbReference>
<dbReference type="AlphaFoldDB" id="A0A2T5BB50"/>
<dbReference type="CDD" id="cd02233">
    <property type="entry name" value="cupin_HNL-like"/>
    <property type="match status" value="1"/>
</dbReference>
<dbReference type="InterPro" id="IPR014710">
    <property type="entry name" value="RmlC-like_jellyroll"/>
</dbReference>
<dbReference type="RefSeq" id="WP_108002270.1">
    <property type="nucleotide sequence ID" value="NZ_JBHEEX010000002.1"/>
</dbReference>
<evidence type="ECO:0000259" key="1">
    <source>
        <dbReference type="Pfam" id="PF07883"/>
    </source>
</evidence>
<keyword evidence="2" id="KW-0223">Dioxygenase</keyword>
<dbReference type="InterPro" id="IPR013096">
    <property type="entry name" value="Cupin_2"/>
</dbReference>
<dbReference type="Pfam" id="PF07883">
    <property type="entry name" value="Cupin_2"/>
    <property type="match status" value="1"/>
</dbReference>
<dbReference type="SUPFAM" id="SSF51182">
    <property type="entry name" value="RmlC-like cupins"/>
    <property type="match status" value="1"/>
</dbReference>
<proteinExistence type="predicted"/>
<name>A0A2T5BB50_MYCDI</name>
<dbReference type="InterPro" id="IPR011051">
    <property type="entry name" value="RmlC_Cupin_sf"/>
</dbReference>
<gene>
    <name evidence="2" type="ORF">C7449_103210</name>
</gene>
<reference evidence="2 3" key="1">
    <citation type="submission" date="2018-04" db="EMBL/GenBank/DDBJ databases">
        <title>Genomic Encyclopedia of Type Strains, Phase IV (KMG-IV): sequencing the most valuable type-strain genomes for metagenomic binning, comparative biology and taxonomic classification.</title>
        <authorList>
            <person name="Goeker M."/>
        </authorList>
    </citation>
    <scope>NUCLEOTIDE SEQUENCE [LARGE SCALE GENOMIC DNA]</scope>
    <source>
        <strain evidence="2 3">DSM 7138</strain>
    </source>
</reference>
<dbReference type="GO" id="GO:0051213">
    <property type="term" value="F:dioxygenase activity"/>
    <property type="evidence" value="ECO:0007669"/>
    <property type="project" value="UniProtKB-KW"/>
</dbReference>
<keyword evidence="3" id="KW-1185">Reference proteome</keyword>
<dbReference type="Gene3D" id="2.60.120.10">
    <property type="entry name" value="Jelly Rolls"/>
    <property type="match status" value="1"/>
</dbReference>
<dbReference type="OrthoDB" id="9802489at2"/>
<evidence type="ECO:0000313" key="3">
    <source>
        <dbReference type="Proteomes" id="UP000241247"/>
    </source>
</evidence>
<sequence>MKIEPCGSRPSATPSADYFTGRVRQDPIIEAPEPSRLRAVTVTFEPGARTVWHTHPLGQTLVVTAGKGLVQSWGGPVRDIRAGDTVWFEPGEKHWHGAAPDTALTHIALQEALDGKAVDWLEPVSDAQYAGA</sequence>
<dbReference type="Proteomes" id="UP000241247">
    <property type="component" value="Unassembled WGS sequence"/>
</dbReference>
<dbReference type="PANTHER" id="PTHR43698:SF1">
    <property type="entry name" value="BLL4564 PROTEIN"/>
    <property type="match status" value="1"/>
</dbReference>
<dbReference type="EMBL" id="PZZZ01000003">
    <property type="protein sequence ID" value="PTM96196.1"/>
    <property type="molecule type" value="Genomic_DNA"/>
</dbReference>
<accession>A0A2T5BB50</accession>
<organism evidence="2 3">
    <name type="scientific">Mycoplana dimorpha</name>
    <dbReference type="NCBI Taxonomy" id="28320"/>
    <lineage>
        <taxon>Bacteria</taxon>
        <taxon>Pseudomonadati</taxon>
        <taxon>Pseudomonadota</taxon>
        <taxon>Alphaproteobacteria</taxon>
        <taxon>Hyphomicrobiales</taxon>
        <taxon>Rhizobiaceae</taxon>
        <taxon>Mycoplana</taxon>
    </lineage>
</organism>
<protein>
    <submittedName>
        <fullName evidence="2">Quercetin dioxygenase-like cupin family protein</fullName>
    </submittedName>
</protein>
<evidence type="ECO:0000313" key="2">
    <source>
        <dbReference type="EMBL" id="PTM96196.1"/>
    </source>
</evidence>
<comment type="caution">
    <text evidence="2">The sequence shown here is derived from an EMBL/GenBank/DDBJ whole genome shotgun (WGS) entry which is preliminary data.</text>
</comment>
<keyword evidence="2" id="KW-0560">Oxidoreductase</keyword>